<dbReference type="InterPro" id="IPR039768">
    <property type="entry name" value="Nmd3"/>
</dbReference>
<feature type="coiled-coil region" evidence="1">
    <location>
        <begin position="166"/>
        <end position="193"/>
    </location>
</feature>
<sequence length="348" mass="39158">MKSLTSKFCLRCGSPEGPDNPLIEGLCLNCFVKERQIVKLPSKVVVVRCSSCGSIFVGGTWTQFLGDDRQALEEVINKTFVKKQNINPNIKDVYVEVVGLYSGMADLKITARYGNAVITQSSVIHYEILKRMCPSCLSIKVKSYEAILQVRFVRKQKSRGLEVIRVKTFLNNLKNLRNNVTDYEELVEGIDIKLNDVSIARRIANTLKREFGGVVKESWKLHTVVRGKRHSKLTISVRVVGVKPDDYLIVGDEVLKVLNVEGSELRVKHLSKDLVKYVKIDDLMKEDFEIVPPDEAKIVSCTVAGYESGGLKLSCDDGSFRIVRKVLETSVSSKVKILIYKDSHYLIL</sequence>
<dbReference type="InterPro" id="IPR007064">
    <property type="entry name" value="Nmd3_N"/>
</dbReference>
<evidence type="ECO:0000259" key="2">
    <source>
        <dbReference type="Pfam" id="PF04981"/>
    </source>
</evidence>
<dbReference type="Pfam" id="PF04981">
    <property type="entry name" value="NMD3"/>
    <property type="match status" value="1"/>
</dbReference>
<feature type="domain" description="Nmd3 N-terminal" evidence="2">
    <location>
        <begin position="9"/>
        <end position="239"/>
    </location>
</feature>
<dbReference type="GO" id="GO:0005737">
    <property type="term" value="C:cytoplasm"/>
    <property type="evidence" value="ECO:0007669"/>
    <property type="project" value="TreeGrafter"/>
</dbReference>
<keyword evidence="1" id="KW-0175">Coiled coil</keyword>
<dbReference type="Proteomes" id="UP000244093">
    <property type="component" value="Unassembled WGS sequence"/>
</dbReference>
<dbReference type="GO" id="GO:0043023">
    <property type="term" value="F:ribosomal large subunit binding"/>
    <property type="evidence" value="ECO:0007669"/>
    <property type="project" value="InterPro"/>
</dbReference>
<dbReference type="PANTHER" id="PTHR12746">
    <property type="entry name" value="NONSENSE-MEDIATED MRNA DECAY PROTEIN 3"/>
    <property type="match status" value="1"/>
</dbReference>
<proteinExistence type="predicted"/>
<evidence type="ECO:0000313" key="4">
    <source>
        <dbReference type="Proteomes" id="UP000244093"/>
    </source>
</evidence>
<evidence type="ECO:0000256" key="1">
    <source>
        <dbReference type="SAM" id="Coils"/>
    </source>
</evidence>
<name>A0A2R7Y707_9CREN</name>
<evidence type="ECO:0000313" key="3">
    <source>
        <dbReference type="EMBL" id="PUA33266.1"/>
    </source>
</evidence>
<accession>A0A2R7Y707</accession>
<dbReference type="EMBL" id="NBVN01000002">
    <property type="protein sequence ID" value="PUA33266.1"/>
    <property type="molecule type" value="Genomic_DNA"/>
</dbReference>
<reference evidence="3 4" key="1">
    <citation type="journal article" date="2018" name="Syst. Appl. Microbiol.">
        <title>A new symbiotic nanoarchaeote (Candidatus Nanoclepta minutus) and its host (Zestosphaera tikiterensis gen. nov., sp. nov.) from a New Zealand hot spring.</title>
        <authorList>
            <person name="St John E."/>
            <person name="Liu Y."/>
            <person name="Podar M."/>
            <person name="Stott M.B."/>
            <person name="Meneghin J."/>
            <person name="Chen Z."/>
            <person name="Lagutin K."/>
            <person name="Mitchell K."/>
            <person name="Reysenbach A.L."/>
        </authorList>
    </citation>
    <scope>NUCLEOTIDE SEQUENCE [LARGE SCALE GENOMIC DNA]</scope>
    <source>
        <strain evidence="3">NZ3</strain>
    </source>
</reference>
<protein>
    <recommendedName>
        <fullName evidence="2">Nmd3 N-terminal domain-containing protein</fullName>
    </recommendedName>
</protein>
<comment type="caution">
    <text evidence="3">The sequence shown here is derived from an EMBL/GenBank/DDBJ whole genome shotgun (WGS) entry which is preliminary data.</text>
</comment>
<dbReference type="PANTHER" id="PTHR12746:SF2">
    <property type="entry name" value="60S RIBOSOMAL EXPORT PROTEIN NMD3"/>
    <property type="match status" value="1"/>
</dbReference>
<organism evidence="3 4">
    <name type="scientific">Zestosphaera tikiterensis</name>
    <dbReference type="NCBI Taxonomy" id="1973259"/>
    <lineage>
        <taxon>Archaea</taxon>
        <taxon>Thermoproteota</taxon>
        <taxon>Thermoprotei</taxon>
        <taxon>Desulfurococcales</taxon>
        <taxon>Desulfurococcaceae</taxon>
        <taxon>Zestosphaera</taxon>
    </lineage>
</organism>
<gene>
    <name evidence="3" type="ORF">B7O98_02190</name>
</gene>
<dbReference type="AlphaFoldDB" id="A0A2R7Y707"/>